<evidence type="ECO:0000313" key="4">
    <source>
        <dbReference type="Proteomes" id="UP001159363"/>
    </source>
</evidence>
<keyword evidence="2" id="KW-0732">Signal</keyword>
<feature type="compositionally biased region" description="Basic and acidic residues" evidence="1">
    <location>
        <begin position="549"/>
        <end position="558"/>
    </location>
</feature>
<evidence type="ECO:0000313" key="3">
    <source>
        <dbReference type="EMBL" id="KAJ8870525.1"/>
    </source>
</evidence>
<dbReference type="EMBL" id="JARBHB010000013">
    <property type="protein sequence ID" value="KAJ8870525.1"/>
    <property type="molecule type" value="Genomic_DNA"/>
</dbReference>
<comment type="caution">
    <text evidence="3">The sequence shown here is derived from an EMBL/GenBank/DDBJ whole genome shotgun (WGS) entry which is preliminary data.</text>
</comment>
<evidence type="ECO:0000256" key="1">
    <source>
        <dbReference type="SAM" id="MobiDB-lite"/>
    </source>
</evidence>
<accession>A0ABQ9GDP2</accession>
<evidence type="ECO:0000256" key="2">
    <source>
        <dbReference type="SAM" id="SignalP"/>
    </source>
</evidence>
<dbReference type="Proteomes" id="UP001159363">
    <property type="component" value="Chromosome 12"/>
</dbReference>
<feature type="signal peptide" evidence="2">
    <location>
        <begin position="1"/>
        <end position="33"/>
    </location>
</feature>
<gene>
    <name evidence="3" type="ORF">PR048_029548</name>
</gene>
<proteinExistence type="predicted"/>
<sequence>MLRITSTTSAFLLCPDMWLIVTVILVQFHCNRGSSAYWSFSCVFIGCCPTPGSYGIRKVFSCKSAIGSDACRAGLINCIPITKLYRCWIPAGCLTCVNPSASVPGGVVCGQNSRREELMFSRAVRYGDISTTKYHFRNNETAMWYHSVENCIAHRNSDTRYVMFAKSVNVMVAIYRHRFKILPGERYIALIPTWSTKILKRGKALQCWYTEIGYAQPAITAYYTFSLCRASEKCEVTLNGLYTVANQAPGSFSRASQSQWIHVRVKETALIVSCLCTWRRKRDIPEEYPGKYPLSPFSDQRHLPARFSHAKIRSDPAGGLNPIENGWNVRRILKSSMCEIRASLISASYARLHNRGSKLDTRSDLRSTQKAVAQFEFRAGLDTEMKFISNRRNWRFKISIRDQQPSRASTVPYISGHGGVVVTLLDSLIRESGSSPGGVAPGLSHVGIVLDDAAGRWVSSGISRFLHPCIPALLNAHLVSLPSALKTWMLRAALATSSRQLAFDLRKVQCSLYREHALGTQESLNASSRTRSLETEQIAQRKSGNWEGMGHDRCKDPPQHSPGVISGIHGNPKSGWPDPDSNPTSSVDRGPASTGYCNREVALKIPAVRSRRRPSVFSPPPPSPLHHKPPPSHTVTVVCVLRPRGQGSPTTCDLPLKTPPTAEWILGRAISGGKEISRKDFKSRADVSELLSGPVEYENAFSSRQQPMAVDKLLLGAYSIEVYHVEGDHDKRKSDKGDIATLIEYDVAANREALNWRAVFQSHFVYLCDFQRLPYLKTYLPDTVKYLPDTVKYDSTAVDYTTTYGAQQPTIHLLMEHSSRLYICLWSTAVDYTTAYGALQSTIQLLMEHCSRLYNCLWSTAVDYTTAYGAQQSTIQLLMEHCSRLYNCLWSTAVDYTTAYGALQSTIQLPMEHCSRLYNCLWSTAVDYTTAYGAQQPTIQR</sequence>
<feature type="region of interest" description="Disordered" evidence="1">
    <location>
        <begin position="523"/>
        <end position="631"/>
    </location>
</feature>
<name>A0ABQ9GDP2_9NEOP</name>
<reference evidence="3 4" key="1">
    <citation type="submission" date="2023-02" db="EMBL/GenBank/DDBJ databases">
        <title>LHISI_Scaffold_Assembly.</title>
        <authorList>
            <person name="Stuart O.P."/>
            <person name="Cleave R."/>
            <person name="Magrath M.J.L."/>
            <person name="Mikheyev A.S."/>
        </authorList>
    </citation>
    <scope>NUCLEOTIDE SEQUENCE [LARGE SCALE GENOMIC DNA]</scope>
    <source>
        <strain evidence="3">Daus_M_001</strain>
        <tissue evidence="3">Leg muscle</tissue>
    </source>
</reference>
<feature type="chain" id="PRO_5045436756" evidence="2">
    <location>
        <begin position="34"/>
        <end position="941"/>
    </location>
</feature>
<organism evidence="3 4">
    <name type="scientific">Dryococelus australis</name>
    <dbReference type="NCBI Taxonomy" id="614101"/>
    <lineage>
        <taxon>Eukaryota</taxon>
        <taxon>Metazoa</taxon>
        <taxon>Ecdysozoa</taxon>
        <taxon>Arthropoda</taxon>
        <taxon>Hexapoda</taxon>
        <taxon>Insecta</taxon>
        <taxon>Pterygota</taxon>
        <taxon>Neoptera</taxon>
        <taxon>Polyneoptera</taxon>
        <taxon>Phasmatodea</taxon>
        <taxon>Verophasmatodea</taxon>
        <taxon>Anareolatae</taxon>
        <taxon>Phasmatidae</taxon>
        <taxon>Eurycanthinae</taxon>
        <taxon>Dryococelus</taxon>
    </lineage>
</organism>
<protein>
    <submittedName>
        <fullName evidence="3">Uncharacterized protein</fullName>
    </submittedName>
</protein>
<feature type="compositionally biased region" description="Polar residues" evidence="1">
    <location>
        <begin position="523"/>
        <end position="543"/>
    </location>
</feature>
<keyword evidence="4" id="KW-1185">Reference proteome</keyword>